<dbReference type="PROSITE" id="PS50109">
    <property type="entry name" value="HIS_KIN"/>
    <property type="match status" value="1"/>
</dbReference>
<dbReference type="NCBIfam" id="NF008302">
    <property type="entry name" value="PRK11091.1"/>
    <property type="match status" value="1"/>
</dbReference>
<evidence type="ECO:0000256" key="8">
    <source>
        <dbReference type="ARBA" id="ARBA00022777"/>
    </source>
</evidence>
<keyword evidence="25" id="KW-1185">Reference proteome</keyword>
<dbReference type="CDD" id="cd17546">
    <property type="entry name" value="REC_hyHK_CKI1_RcsC-like"/>
    <property type="match status" value="1"/>
</dbReference>
<evidence type="ECO:0000259" key="23">
    <source>
        <dbReference type="PROSITE" id="PS50894"/>
    </source>
</evidence>
<evidence type="ECO:0000256" key="10">
    <source>
        <dbReference type="ARBA" id="ARBA00022840"/>
    </source>
</evidence>
<keyword evidence="8 14" id="KW-0418">Kinase</keyword>
<comment type="caution">
    <text evidence="24">The sequence shown here is derived from an EMBL/GenBank/DDBJ whole genome shotgun (WGS) entry which is preliminary data.</text>
</comment>
<comment type="catalytic activity">
    <reaction evidence="1 14">
        <text>ATP + protein L-histidine = ADP + protein N-phospho-L-histidine.</text>
        <dbReference type="EC" id="2.7.13.3"/>
    </reaction>
</comment>
<feature type="transmembrane region" description="Helical" evidence="18">
    <location>
        <begin position="20"/>
        <end position="46"/>
    </location>
</feature>
<feature type="domain" description="HPt" evidence="23">
    <location>
        <begin position="680"/>
        <end position="773"/>
    </location>
</feature>
<dbReference type="PIRSF" id="PIRSF003182">
    <property type="entry name" value="ArcB"/>
    <property type="match status" value="1"/>
</dbReference>
<dbReference type="PROSITE" id="PS50113">
    <property type="entry name" value="PAC"/>
    <property type="match status" value="1"/>
</dbReference>
<dbReference type="EMBL" id="JAFEUM010000005">
    <property type="protein sequence ID" value="MBM7037526.1"/>
    <property type="molecule type" value="Genomic_DNA"/>
</dbReference>
<dbReference type="InterPro" id="IPR001610">
    <property type="entry name" value="PAC"/>
</dbReference>
<evidence type="ECO:0000256" key="13">
    <source>
        <dbReference type="ARBA" id="ARBA00023136"/>
    </source>
</evidence>
<dbReference type="PRINTS" id="PR00344">
    <property type="entry name" value="BCTRLSENSOR"/>
</dbReference>
<dbReference type="PANTHER" id="PTHR43047">
    <property type="entry name" value="TWO-COMPONENT HISTIDINE PROTEIN KINASE"/>
    <property type="match status" value="1"/>
</dbReference>
<keyword evidence="11 18" id="KW-1133">Transmembrane helix</keyword>
<dbReference type="Pfam" id="PF08448">
    <property type="entry name" value="PAS_4"/>
    <property type="match status" value="1"/>
</dbReference>
<evidence type="ECO:0000256" key="16">
    <source>
        <dbReference type="PROSITE-ProRule" id="PRU00169"/>
    </source>
</evidence>
<feature type="domain" description="PAS" evidence="21">
    <location>
        <begin position="153"/>
        <end position="223"/>
    </location>
</feature>
<evidence type="ECO:0000256" key="14">
    <source>
        <dbReference type="PIRNR" id="PIRNR003182"/>
    </source>
</evidence>
<comment type="subcellular location">
    <subcellularLocation>
        <location evidence="2 14">Cell inner membrane</location>
        <topology evidence="2 14">Multi-pass membrane protein</topology>
    </subcellularLocation>
</comment>
<feature type="domain" description="Histidine kinase" evidence="19">
    <location>
        <begin position="289"/>
        <end position="510"/>
    </location>
</feature>
<dbReference type="SMART" id="SM00388">
    <property type="entry name" value="HisKA"/>
    <property type="match status" value="1"/>
</dbReference>
<protein>
    <recommendedName>
        <fullName evidence="14">Aerobic respiration control sensor protein</fullName>
        <ecNumber evidence="14">2.7.13.3</ecNumber>
    </recommendedName>
</protein>
<keyword evidence="5 16" id="KW-0597">Phosphoprotein</keyword>
<evidence type="ECO:0000259" key="20">
    <source>
        <dbReference type="PROSITE" id="PS50110"/>
    </source>
</evidence>
<dbReference type="InterPro" id="IPR000700">
    <property type="entry name" value="PAS-assoc_C"/>
</dbReference>
<evidence type="ECO:0000256" key="4">
    <source>
        <dbReference type="ARBA" id="ARBA00022519"/>
    </source>
</evidence>
<dbReference type="InterPro" id="IPR008207">
    <property type="entry name" value="Sig_transdc_His_kin_Hpt_dom"/>
</dbReference>
<accession>A0ABS2HK84</accession>
<evidence type="ECO:0000259" key="22">
    <source>
        <dbReference type="PROSITE" id="PS50113"/>
    </source>
</evidence>
<keyword evidence="10 14" id="KW-0067">ATP-binding</keyword>
<dbReference type="SUPFAM" id="SSF55874">
    <property type="entry name" value="ATPase domain of HSP90 chaperone/DNA topoisomerase II/histidine kinase"/>
    <property type="match status" value="1"/>
</dbReference>
<dbReference type="Pfam" id="PF00072">
    <property type="entry name" value="Response_reg"/>
    <property type="match status" value="1"/>
</dbReference>
<proteinExistence type="predicted"/>
<dbReference type="InterPro" id="IPR014409">
    <property type="entry name" value="Sig_transdc_His_kin_hyb_ArcB"/>
</dbReference>
<keyword evidence="14" id="KW-0804">Transcription</keyword>
<dbReference type="Gene3D" id="1.20.120.160">
    <property type="entry name" value="HPT domain"/>
    <property type="match status" value="1"/>
</dbReference>
<dbReference type="CDD" id="cd00088">
    <property type="entry name" value="HPT"/>
    <property type="match status" value="1"/>
</dbReference>
<dbReference type="InterPro" id="IPR027460">
    <property type="entry name" value="ArcB_TM_sf"/>
</dbReference>
<dbReference type="Proteomes" id="UP000809621">
    <property type="component" value="Unassembled WGS sequence"/>
</dbReference>
<dbReference type="InterPro" id="IPR003661">
    <property type="entry name" value="HisK_dim/P_dom"/>
</dbReference>
<dbReference type="InterPro" id="IPR035965">
    <property type="entry name" value="PAS-like_dom_sf"/>
</dbReference>
<sequence length="777" mass="87180">MKPIKNLAQYYVDLLVKLGIIKFSILLALALVALAVVIQVGITIVLNSSVSNVDIIRSVFFGLLVTPWAVYFLTVVVDQLEESRQRLTKLVAKLSDMRDRDRELNDQLHQKVEELNKQITEREKSEAARLEVMDDLKREVFEREKTQIELAERTALLRSFIDASPDLTYYRNAQGVFSGCNKAMEELTGRKEKELVGLTPWDVYSKEVAQQIVETDDKVFSNNQALTYEQWLEYPDGRKAYFELRKVPFYDKTGQHLGLVGFGRDITERKEHEDTLEKASRDKTTFISTISHELKTPLNGIVGLSRMMLESKLDKQQRHYMQTINVSAITLGNIFNDIIDMDKFDRNKLELLPKPLQFKEFVAEMESIAGLMGEQKGLRFDLERLTDLPDVIEVDATRLRQVLWNLISNAMKFTKEGGVVMSVSADVSGHLAYIQFEVEDTGIGIPDAEVDKIFAMYYQVKSGKDNLHAMGTGIGLSVSRELVNMMGGDIQVSSELGFGSTFTVSIAVPVSNETSLEVIDEQVDALNVFMVEDIELNVTVARSLLEGLGHQVTVAMTGEEALSKFEEGSFDLVLLDIQLPDMSGFDVAQQLRKRHAHLPPLVALTANVLKDKKEYFDNGMDEALSKPLSAKALKKVLAKVDSGEVGTLLSQPSLDEEASHDHFATVVDIEMLSSYIEIVGKAQVLEGVSVFEKLMPDYASILQTNLIAKDKDAIVSEAHKIKGAAGSVGLKRIQSVAQKAQSPELPAWWENIDEWVDEIRNSYQSDVEILKQWIEQA</sequence>
<dbReference type="InterPro" id="IPR036890">
    <property type="entry name" value="HATPase_C_sf"/>
</dbReference>
<feature type="modified residue" description="4-aspartylphosphate" evidence="16">
    <location>
        <position position="576"/>
    </location>
</feature>
<dbReference type="InterPro" id="IPR040642">
    <property type="entry name" value="HKR_ArcB_TM"/>
</dbReference>
<evidence type="ECO:0000256" key="9">
    <source>
        <dbReference type="ARBA" id="ARBA00022801"/>
    </source>
</evidence>
<evidence type="ECO:0000313" key="25">
    <source>
        <dbReference type="Proteomes" id="UP000809621"/>
    </source>
</evidence>
<evidence type="ECO:0000256" key="15">
    <source>
        <dbReference type="PROSITE-ProRule" id="PRU00110"/>
    </source>
</evidence>
<dbReference type="CDD" id="cd16922">
    <property type="entry name" value="HATPase_EvgS-ArcB-TorS-like"/>
    <property type="match status" value="1"/>
</dbReference>
<keyword evidence="4 14" id="KW-0997">Cell inner membrane</keyword>
<dbReference type="Pfam" id="PF01627">
    <property type="entry name" value="Hpt"/>
    <property type="match status" value="1"/>
</dbReference>
<evidence type="ECO:0000256" key="7">
    <source>
        <dbReference type="ARBA" id="ARBA00022692"/>
    </source>
</evidence>
<feature type="coiled-coil region" evidence="17">
    <location>
        <begin position="77"/>
        <end position="125"/>
    </location>
</feature>
<dbReference type="EC" id="2.7.13.3" evidence="14"/>
<dbReference type="Gene3D" id="1.10.287.130">
    <property type="match status" value="1"/>
</dbReference>
<feature type="transmembrane region" description="Helical" evidence="18">
    <location>
        <begin position="58"/>
        <end position="77"/>
    </location>
</feature>
<dbReference type="InterPro" id="IPR011006">
    <property type="entry name" value="CheY-like_superfamily"/>
</dbReference>
<dbReference type="SUPFAM" id="SSF47226">
    <property type="entry name" value="Histidine-containing phosphotransfer domain, HPT domain"/>
    <property type="match status" value="1"/>
</dbReference>
<dbReference type="SUPFAM" id="SSF52172">
    <property type="entry name" value="CheY-like"/>
    <property type="match status" value="1"/>
</dbReference>
<dbReference type="InterPro" id="IPR000014">
    <property type="entry name" value="PAS"/>
</dbReference>
<dbReference type="SMART" id="SM00091">
    <property type="entry name" value="PAS"/>
    <property type="match status" value="1"/>
</dbReference>
<keyword evidence="7 18" id="KW-0812">Transmembrane</keyword>
<keyword evidence="3 14" id="KW-1003">Cell membrane</keyword>
<evidence type="ECO:0000256" key="5">
    <source>
        <dbReference type="ARBA" id="ARBA00022553"/>
    </source>
</evidence>
<dbReference type="PANTHER" id="PTHR43047:SF72">
    <property type="entry name" value="OSMOSENSING HISTIDINE PROTEIN KINASE SLN1"/>
    <property type="match status" value="1"/>
</dbReference>
<feature type="domain" description="Response regulatory" evidence="20">
    <location>
        <begin position="527"/>
        <end position="641"/>
    </location>
</feature>
<evidence type="ECO:0000256" key="17">
    <source>
        <dbReference type="SAM" id="Coils"/>
    </source>
</evidence>
<keyword evidence="9" id="KW-0378">Hydrolase</keyword>
<keyword evidence="14" id="KW-0547">Nucleotide-binding</keyword>
<keyword evidence="6 14" id="KW-0808">Transferase</keyword>
<dbReference type="Gene3D" id="3.40.50.2300">
    <property type="match status" value="1"/>
</dbReference>
<dbReference type="Pfam" id="PF02518">
    <property type="entry name" value="HATPase_c"/>
    <property type="match status" value="1"/>
</dbReference>
<dbReference type="NCBIfam" id="TIGR00229">
    <property type="entry name" value="sensory_box"/>
    <property type="match status" value="1"/>
</dbReference>
<gene>
    <name evidence="24" type="primary">arcB</name>
    <name evidence="24" type="ORF">JQC93_14015</name>
</gene>
<dbReference type="GO" id="GO:0016301">
    <property type="term" value="F:kinase activity"/>
    <property type="evidence" value="ECO:0007669"/>
    <property type="project" value="UniProtKB-KW"/>
</dbReference>
<feature type="domain" description="PAC" evidence="22">
    <location>
        <begin position="226"/>
        <end position="278"/>
    </location>
</feature>
<evidence type="ECO:0000256" key="6">
    <source>
        <dbReference type="ARBA" id="ARBA00022679"/>
    </source>
</evidence>
<dbReference type="Gene3D" id="3.30.565.10">
    <property type="entry name" value="Histidine kinase-like ATPase, C-terminal domain"/>
    <property type="match status" value="1"/>
</dbReference>
<dbReference type="Gene3D" id="1.10.287.970">
    <property type="entry name" value="His Kinase A (phosphoacceptor) domain"/>
    <property type="match status" value="1"/>
</dbReference>
<dbReference type="Pfam" id="PF00512">
    <property type="entry name" value="HisKA"/>
    <property type="match status" value="1"/>
</dbReference>
<keyword evidence="13 14" id="KW-0472">Membrane</keyword>
<dbReference type="CDD" id="cd00082">
    <property type="entry name" value="HisKA"/>
    <property type="match status" value="1"/>
</dbReference>
<evidence type="ECO:0000256" key="1">
    <source>
        <dbReference type="ARBA" id="ARBA00000085"/>
    </source>
</evidence>
<reference evidence="24 25" key="1">
    <citation type="submission" date="2021-02" db="EMBL/GenBank/DDBJ databases">
        <authorList>
            <person name="Park J.-S."/>
        </authorList>
    </citation>
    <scope>NUCLEOTIDE SEQUENCE [LARGE SCALE GENOMIC DNA]</scope>
    <source>
        <strain evidence="24 25">188UL20-2</strain>
    </source>
</reference>
<dbReference type="InterPro" id="IPR036097">
    <property type="entry name" value="HisK_dim/P_sf"/>
</dbReference>
<dbReference type="InterPro" id="IPR004358">
    <property type="entry name" value="Sig_transdc_His_kin-like_C"/>
</dbReference>
<dbReference type="Gene3D" id="3.30.450.20">
    <property type="entry name" value="PAS domain"/>
    <property type="match status" value="1"/>
</dbReference>
<dbReference type="InterPro" id="IPR036641">
    <property type="entry name" value="HPT_dom_sf"/>
</dbReference>
<dbReference type="SMART" id="SM00073">
    <property type="entry name" value="HPT"/>
    <property type="match status" value="1"/>
</dbReference>
<dbReference type="CDD" id="cd00130">
    <property type="entry name" value="PAS"/>
    <property type="match status" value="1"/>
</dbReference>
<evidence type="ECO:0000259" key="19">
    <source>
        <dbReference type="PROSITE" id="PS50109"/>
    </source>
</evidence>
<dbReference type="PROSITE" id="PS50894">
    <property type="entry name" value="HPT"/>
    <property type="match status" value="1"/>
</dbReference>
<evidence type="ECO:0000256" key="12">
    <source>
        <dbReference type="ARBA" id="ARBA00023012"/>
    </source>
</evidence>
<evidence type="ECO:0000256" key="11">
    <source>
        <dbReference type="ARBA" id="ARBA00022989"/>
    </source>
</evidence>
<dbReference type="SMART" id="SM00448">
    <property type="entry name" value="REC"/>
    <property type="match status" value="1"/>
</dbReference>
<dbReference type="PROSITE" id="PS50112">
    <property type="entry name" value="PAS"/>
    <property type="match status" value="1"/>
</dbReference>
<evidence type="ECO:0000259" key="21">
    <source>
        <dbReference type="PROSITE" id="PS50112"/>
    </source>
</evidence>
<keyword evidence="17" id="KW-0175">Coiled coil</keyword>
<feature type="modified residue" description="Phosphohistidine" evidence="15">
    <location>
        <position position="719"/>
    </location>
</feature>
<dbReference type="SUPFAM" id="SSF47384">
    <property type="entry name" value="Homodimeric domain of signal transducing histidine kinase"/>
    <property type="match status" value="1"/>
</dbReference>
<dbReference type="Pfam" id="PF18415">
    <property type="entry name" value="HKR_ArcB_TM"/>
    <property type="match status" value="1"/>
</dbReference>
<dbReference type="RefSeq" id="WP_205159042.1">
    <property type="nucleotide sequence ID" value="NZ_JAFEUM010000005.1"/>
</dbReference>
<dbReference type="SUPFAM" id="SSF55785">
    <property type="entry name" value="PYP-like sensor domain (PAS domain)"/>
    <property type="match status" value="1"/>
</dbReference>
<dbReference type="InterPro" id="IPR003594">
    <property type="entry name" value="HATPase_dom"/>
</dbReference>
<dbReference type="SMART" id="SM00086">
    <property type="entry name" value="PAC"/>
    <property type="match status" value="1"/>
</dbReference>
<dbReference type="InterPro" id="IPR013656">
    <property type="entry name" value="PAS_4"/>
</dbReference>
<evidence type="ECO:0000256" key="18">
    <source>
        <dbReference type="SAM" id="Phobius"/>
    </source>
</evidence>
<evidence type="ECO:0000313" key="24">
    <source>
        <dbReference type="EMBL" id="MBM7037526.1"/>
    </source>
</evidence>
<dbReference type="InterPro" id="IPR001789">
    <property type="entry name" value="Sig_transdc_resp-reg_receiver"/>
</dbReference>
<organism evidence="24 25">
    <name type="scientific">Vibrio ulleungensis</name>
    <dbReference type="NCBI Taxonomy" id="2807619"/>
    <lineage>
        <taxon>Bacteria</taxon>
        <taxon>Pseudomonadati</taxon>
        <taxon>Pseudomonadota</taxon>
        <taxon>Gammaproteobacteria</taxon>
        <taxon>Vibrionales</taxon>
        <taxon>Vibrionaceae</taxon>
        <taxon>Vibrio</taxon>
    </lineage>
</organism>
<evidence type="ECO:0000256" key="2">
    <source>
        <dbReference type="ARBA" id="ARBA00004429"/>
    </source>
</evidence>
<dbReference type="PROSITE" id="PS50110">
    <property type="entry name" value="RESPONSE_REGULATORY"/>
    <property type="match status" value="1"/>
</dbReference>
<keyword evidence="12 14" id="KW-0902">Two-component regulatory system</keyword>
<keyword evidence="14" id="KW-0805">Transcription regulation</keyword>
<name>A0ABS2HK84_9VIBR</name>
<evidence type="ECO:0000256" key="3">
    <source>
        <dbReference type="ARBA" id="ARBA00022475"/>
    </source>
</evidence>
<dbReference type="InterPro" id="IPR005467">
    <property type="entry name" value="His_kinase_dom"/>
</dbReference>
<dbReference type="SMART" id="SM00387">
    <property type="entry name" value="HATPase_c"/>
    <property type="match status" value="1"/>
</dbReference>